<dbReference type="InterPro" id="IPR051024">
    <property type="entry name" value="GlcNAc_Chitin_IntDeg"/>
</dbReference>
<feature type="transmembrane region" description="Helical" evidence="2">
    <location>
        <begin position="21"/>
        <end position="42"/>
    </location>
</feature>
<dbReference type="SUPFAM" id="SSF81296">
    <property type="entry name" value="E set domains"/>
    <property type="match status" value="1"/>
</dbReference>
<evidence type="ECO:0000256" key="2">
    <source>
        <dbReference type="SAM" id="Phobius"/>
    </source>
</evidence>
<evidence type="ECO:0000313" key="5">
    <source>
        <dbReference type="EMBL" id="KAF7727552.1"/>
    </source>
</evidence>
<dbReference type="EMBL" id="JABAYA010000054">
    <property type="protein sequence ID" value="KAF7727552.1"/>
    <property type="molecule type" value="Genomic_DNA"/>
</dbReference>
<dbReference type="Proteomes" id="UP000605846">
    <property type="component" value="Unassembled WGS sequence"/>
</dbReference>
<dbReference type="EMBL" id="JABAYA010000054">
    <property type="protein sequence ID" value="KAF7727532.1"/>
    <property type="molecule type" value="Genomic_DNA"/>
</dbReference>
<keyword evidence="1" id="KW-0732">Signal</keyword>
<comment type="caution">
    <text evidence="5">The sequence shown here is derived from an EMBL/GenBank/DDBJ whole genome shotgun (WGS) entry which is preliminary data.</text>
</comment>
<dbReference type="OrthoDB" id="17911at2759"/>
<evidence type="ECO:0000313" key="4">
    <source>
        <dbReference type="EMBL" id="KAF7727532.1"/>
    </source>
</evidence>
<keyword evidence="2" id="KW-1133">Transmembrane helix</keyword>
<dbReference type="InterPro" id="IPR014756">
    <property type="entry name" value="Ig_E-set"/>
</dbReference>
<keyword evidence="6" id="KW-1185">Reference proteome</keyword>
<dbReference type="Pfam" id="PF03067">
    <property type="entry name" value="LPMO_10"/>
    <property type="match status" value="1"/>
</dbReference>
<name>A0A8H7BRZ7_9FUNG</name>
<reference evidence="5" key="1">
    <citation type="submission" date="2020-01" db="EMBL/GenBank/DDBJ databases">
        <title>Genome Sequencing of Three Apophysomyces-Like Fungal Strains Confirms a Novel Fungal Genus in the Mucoromycota with divergent Burkholderia-like Endosymbiotic Bacteria.</title>
        <authorList>
            <person name="Stajich J.E."/>
            <person name="Macias A.M."/>
            <person name="Carter-House D."/>
            <person name="Lovett B."/>
            <person name="Kasson L.R."/>
            <person name="Berry K."/>
            <person name="Grigoriev I."/>
            <person name="Chang Y."/>
            <person name="Spatafora J."/>
            <person name="Kasson M.T."/>
        </authorList>
    </citation>
    <scope>NUCLEOTIDE SEQUENCE</scope>
    <source>
        <strain evidence="5">NRRL A-21654</strain>
    </source>
</reference>
<keyword evidence="2" id="KW-0812">Transmembrane</keyword>
<dbReference type="PANTHER" id="PTHR34823">
    <property type="entry name" value="GLCNAC-BINDING PROTEIN A"/>
    <property type="match status" value="1"/>
</dbReference>
<protein>
    <recommendedName>
        <fullName evidence="3">Chitin-binding type-4 domain-containing protein</fullName>
    </recommendedName>
</protein>
<sequence>MKATGDSIKNLLGCSKSKMNLARIILLDAVVFMLVTIVEVSASGATSYPVARQYQCFRDGGYLWPPDGSAIPNRACQAAFRANNGSTYPFERWDDISATVIDPSNTGSLERTVPDGLLCAGGDERKRGLDLPANAGWHTTLIKSKEGSFTLRWEITALDVPSTLSIFISKPSYDRSQPLHWEDLQQVHYGVTPNPVSLGGYGSYDVRIALPNDYQSDAVIYSYLQQTDTPWKAFFSCSDVRILR</sequence>
<feature type="domain" description="Chitin-binding type-4" evidence="3">
    <location>
        <begin position="44"/>
        <end position="240"/>
    </location>
</feature>
<dbReference type="PANTHER" id="PTHR34823:SF1">
    <property type="entry name" value="CHITIN-BINDING TYPE-4 DOMAIN-CONTAINING PROTEIN"/>
    <property type="match status" value="1"/>
</dbReference>
<dbReference type="InterPro" id="IPR004302">
    <property type="entry name" value="Cellulose/chitin-bd_N"/>
</dbReference>
<keyword evidence="2" id="KW-0472">Membrane</keyword>
<gene>
    <name evidence="4" type="ORF">EC973_007404</name>
    <name evidence="5" type="ORF">EC973_007426</name>
</gene>
<evidence type="ECO:0000313" key="6">
    <source>
        <dbReference type="Proteomes" id="UP000605846"/>
    </source>
</evidence>
<organism evidence="5 6">
    <name type="scientific">Apophysomyces ossiformis</name>
    <dbReference type="NCBI Taxonomy" id="679940"/>
    <lineage>
        <taxon>Eukaryota</taxon>
        <taxon>Fungi</taxon>
        <taxon>Fungi incertae sedis</taxon>
        <taxon>Mucoromycota</taxon>
        <taxon>Mucoromycotina</taxon>
        <taxon>Mucoromycetes</taxon>
        <taxon>Mucorales</taxon>
        <taxon>Mucorineae</taxon>
        <taxon>Mucoraceae</taxon>
        <taxon>Apophysomyces</taxon>
    </lineage>
</organism>
<dbReference type="Gene3D" id="2.70.50.50">
    <property type="entry name" value="chitin-binding protein cbp21"/>
    <property type="match status" value="1"/>
</dbReference>
<evidence type="ECO:0000259" key="3">
    <source>
        <dbReference type="Pfam" id="PF03067"/>
    </source>
</evidence>
<proteinExistence type="predicted"/>
<dbReference type="AlphaFoldDB" id="A0A8H7BRZ7"/>
<accession>A0A8H7BRZ7</accession>
<evidence type="ECO:0000256" key="1">
    <source>
        <dbReference type="ARBA" id="ARBA00022729"/>
    </source>
</evidence>